<protein>
    <submittedName>
        <fullName evidence="2">Membrane protein</fullName>
    </submittedName>
</protein>
<keyword evidence="1" id="KW-0812">Transmembrane</keyword>
<evidence type="ECO:0000313" key="2">
    <source>
        <dbReference type="EMBL" id="AFX93333.1"/>
    </source>
</evidence>
<name>A0A075BEM9_9CAUD</name>
<reference evidence="2 3" key="1">
    <citation type="journal article" date="2014" name="PLoS ONE">
        <title>Improving the Safety of Staphylococcus aureus Polyvalent Phages by Their Production on a Staphylococcus xylosus Strain.</title>
        <authorList>
            <person name="El Haddad L."/>
            <person name="Ben Abdallah N."/>
            <person name="Plante P.L."/>
            <person name="Dumaresq J."/>
            <person name="Katsarava R."/>
            <person name="Labrie S."/>
            <person name="Corbeil J."/>
            <person name="St-Gelais D."/>
            <person name="Moineau S."/>
        </authorList>
    </citation>
    <scope>NUCLEOTIDE SEQUENCE [LARGE SCALE GENOMIC DNA]</scope>
</reference>
<evidence type="ECO:0000256" key="1">
    <source>
        <dbReference type="SAM" id="Phobius"/>
    </source>
</evidence>
<proteinExistence type="predicted"/>
<dbReference type="KEGG" id="vg:22276479"/>
<dbReference type="GeneID" id="22276479"/>
<dbReference type="EMBL" id="KC012913">
    <property type="protein sequence ID" value="AFX93333.1"/>
    <property type="molecule type" value="Genomic_DNA"/>
</dbReference>
<dbReference type="RefSeq" id="YP_009098216.1">
    <property type="nucleotide sequence ID" value="NC_025417.1"/>
</dbReference>
<sequence length="128" mass="14837">MNNNIAIFIFKTLVIIIFLLLILSVINSLSLIYSIRPSVVMTYFIFGGIVSNVALTVTDKFLLKKEDPLPEYVLKKVEINDKEIRIIKKIIESNYGITAEEIKVRAKAQRRVEEDSKKEDYNENKERN</sequence>
<keyword evidence="1" id="KW-1133">Transmembrane helix</keyword>
<keyword evidence="1" id="KW-0472">Membrane</keyword>
<organism evidence="2 3">
    <name type="scientific">Staphylococcus phage Team1</name>
    <dbReference type="NCBI Taxonomy" id="1262512"/>
    <lineage>
        <taxon>Viruses</taxon>
        <taxon>Duplodnaviria</taxon>
        <taxon>Heunggongvirae</taxon>
        <taxon>Uroviricota</taxon>
        <taxon>Caudoviricetes</taxon>
        <taxon>Herelleviridae</taxon>
        <taxon>Twortvirinae</taxon>
        <taxon>Kayvirus</taxon>
        <taxon>Kayvirus G1</taxon>
    </lineage>
</organism>
<feature type="transmembrane region" description="Helical" evidence="1">
    <location>
        <begin position="12"/>
        <end position="33"/>
    </location>
</feature>
<evidence type="ECO:0000313" key="3">
    <source>
        <dbReference type="Proteomes" id="UP000028568"/>
    </source>
</evidence>
<feature type="transmembrane region" description="Helical" evidence="1">
    <location>
        <begin position="39"/>
        <end position="57"/>
    </location>
</feature>
<dbReference type="Proteomes" id="UP000028568">
    <property type="component" value="Segment"/>
</dbReference>
<accession>A0A075BEM9</accession>